<dbReference type="Proteomes" id="UP000013781">
    <property type="component" value="Unassembled WGS sequence"/>
</dbReference>
<accession>R2R2N3</accession>
<dbReference type="EMBL" id="AJAS01000013">
    <property type="protein sequence ID" value="EOI01921.1"/>
    <property type="molecule type" value="Genomic_DNA"/>
</dbReference>
<evidence type="ECO:0000313" key="3">
    <source>
        <dbReference type="EMBL" id="EOT73544.1"/>
    </source>
</evidence>
<reference evidence="3 5" key="2">
    <citation type="submission" date="2013-03" db="EMBL/GenBank/DDBJ databases">
        <title>The Genome Sequence of Enterococcus moraviensis BAA-383 (PacBio/Illumina hybrid assembly).</title>
        <authorList>
            <consortium name="The Broad Institute Genomics Platform"/>
            <consortium name="The Broad Institute Genome Sequencing Center for Infectious Disease"/>
            <person name="Earl A."/>
            <person name="Russ C."/>
            <person name="Gilmore M."/>
            <person name="Surin D."/>
            <person name="Walker B."/>
            <person name="Young S."/>
            <person name="Zeng Q."/>
            <person name="Gargeya S."/>
            <person name="Fitzgerald M."/>
            <person name="Haas B."/>
            <person name="Abouelleil A."/>
            <person name="Allen A.W."/>
            <person name="Alvarado L."/>
            <person name="Arachchi H.M."/>
            <person name="Berlin A.M."/>
            <person name="Chapman S.B."/>
            <person name="Gainer-Dewar J."/>
            <person name="Goldberg J."/>
            <person name="Griggs A."/>
            <person name="Gujja S."/>
            <person name="Hansen M."/>
            <person name="Howarth C."/>
            <person name="Imamovic A."/>
            <person name="Ireland A."/>
            <person name="Larimer J."/>
            <person name="McCowan C."/>
            <person name="Murphy C."/>
            <person name="Pearson M."/>
            <person name="Poon T.W."/>
            <person name="Priest M."/>
            <person name="Roberts A."/>
            <person name="Saif S."/>
            <person name="Shea T."/>
            <person name="Sisk P."/>
            <person name="Sykes S."/>
            <person name="Wortman J."/>
            <person name="Nusbaum C."/>
            <person name="Birren B."/>
        </authorList>
    </citation>
    <scope>NUCLEOTIDE SEQUENCE [LARGE SCALE GENOMIC DNA]</scope>
    <source>
        <strain evidence="3 5">ATCC BAA-383</strain>
    </source>
</reference>
<dbReference type="PATRIC" id="fig|1158609.3.peg.1289"/>
<reference evidence="2 4" key="1">
    <citation type="submission" date="2013-02" db="EMBL/GenBank/DDBJ databases">
        <title>The Genome Sequence of Enterococcus moraviensis BAA-383.</title>
        <authorList>
            <consortium name="The Broad Institute Genome Sequencing Platform"/>
            <consortium name="The Broad Institute Genome Sequencing Center for Infectious Disease"/>
            <person name="Earl A.M."/>
            <person name="Gilmore M.S."/>
            <person name="Lebreton F."/>
            <person name="Walker B."/>
            <person name="Young S.K."/>
            <person name="Zeng Q."/>
            <person name="Gargeya S."/>
            <person name="Fitzgerald M."/>
            <person name="Haas B."/>
            <person name="Abouelleil A."/>
            <person name="Alvarado L."/>
            <person name="Arachchi H.M."/>
            <person name="Berlin A.M."/>
            <person name="Chapman S.B."/>
            <person name="Dewar J."/>
            <person name="Goldberg J."/>
            <person name="Griggs A."/>
            <person name="Gujja S."/>
            <person name="Hansen M."/>
            <person name="Howarth C."/>
            <person name="Imamovic A."/>
            <person name="Larimer J."/>
            <person name="McCowan C."/>
            <person name="Murphy C."/>
            <person name="Neiman D."/>
            <person name="Pearson M."/>
            <person name="Priest M."/>
            <person name="Roberts A."/>
            <person name="Saif S."/>
            <person name="Shea T."/>
            <person name="Sisk P."/>
            <person name="Sykes S."/>
            <person name="Wortman J."/>
            <person name="Nusbaum C."/>
            <person name="Birren B."/>
        </authorList>
    </citation>
    <scope>NUCLEOTIDE SEQUENCE [LARGE SCALE GENOMIC DNA]</scope>
    <source>
        <strain evidence="2 4">ATCC BAA-383</strain>
    </source>
</reference>
<dbReference type="AlphaFoldDB" id="R2R2N3"/>
<feature type="transmembrane region" description="Helical" evidence="1">
    <location>
        <begin position="50"/>
        <end position="72"/>
    </location>
</feature>
<dbReference type="EMBL" id="ASWB01000001">
    <property type="protein sequence ID" value="EOT73544.1"/>
    <property type="molecule type" value="Genomic_DNA"/>
</dbReference>
<dbReference type="OrthoDB" id="2193393at2"/>
<feature type="transmembrane region" description="Helical" evidence="1">
    <location>
        <begin position="12"/>
        <end position="38"/>
    </location>
</feature>
<keyword evidence="1" id="KW-0472">Membrane</keyword>
<evidence type="ECO:0000256" key="1">
    <source>
        <dbReference type="SAM" id="Phobius"/>
    </source>
</evidence>
<name>R2R2N3_9ENTE</name>
<evidence type="ECO:0000313" key="5">
    <source>
        <dbReference type="Proteomes" id="UP000014157"/>
    </source>
</evidence>
<sequence length="169" mass="20084">MEMKQFELRITWRSVLVELMGGLFVLIMTLGIVFWFLLPVLKNSDLLNRFFLFVFVVIAFMSGSFYLVYLALKFSYMLLVTGISDSKMMLTDQGIIYKMDEYGLTYYENRKLHTKKWTDIIDVGCFKQQDKKVKLLYKYQIKFTDGTAHEFDLRGTYPTKEFKVKVEEF</sequence>
<gene>
    <name evidence="3" type="ORF">I586_00537</name>
    <name evidence="2" type="ORF">UAY_01330</name>
</gene>
<evidence type="ECO:0000313" key="2">
    <source>
        <dbReference type="EMBL" id="EOI01921.1"/>
    </source>
</evidence>
<organism evidence="2 4">
    <name type="scientific">Enterococcus moraviensis ATCC BAA-383</name>
    <dbReference type="NCBI Taxonomy" id="1158609"/>
    <lineage>
        <taxon>Bacteria</taxon>
        <taxon>Bacillati</taxon>
        <taxon>Bacillota</taxon>
        <taxon>Bacilli</taxon>
        <taxon>Lactobacillales</taxon>
        <taxon>Enterococcaceae</taxon>
        <taxon>Enterococcus</taxon>
    </lineage>
</organism>
<proteinExistence type="predicted"/>
<dbReference type="RefSeq" id="WP_010764717.1">
    <property type="nucleotide sequence ID" value="NZ_ASWB01000001.1"/>
</dbReference>
<dbReference type="Proteomes" id="UP000014157">
    <property type="component" value="Unassembled WGS sequence"/>
</dbReference>
<evidence type="ECO:0000313" key="4">
    <source>
        <dbReference type="Proteomes" id="UP000013781"/>
    </source>
</evidence>
<dbReference type="HOGENOM" id="CLU_130323_0_0_9"/>
<keyword evidence="1" id="KW-0812">Transmembrane</keyword>
<dbReference type="eggNOG" id="ENOG502ZRK1">
    <property type="taxonomic scope" value="Bacteria"/>
</dbReference>
<keyword evidence="5" id="KW-1185">Reference proteome</keyword>
<keyword evidence="1" id="KW-1133">Transmembrane helix</keyword>
<comment type="caution">
    <text evidence="2">The sequence shown here is derived from an EMBL/GenBank/DDBJ whole genome shotgun (WGS) entry which is preliminary data.</text>
</comment>
<protein>
    <submittedName>
        <fullName evidence="2">Uncharacterized protein</fullName>
    </submittedName>
</protein>
<dbReference type="STRING" id="155617.RV09_GL000503"/>